<dbReference type="Proteomes" id="UP000215224">
    <property type="component" value="Chromosome"/>
</dbReference>
<dbReference type="SUPFAM" id="SSF143842">
    <property type="entry name" value="YwmB-like"/>
    <property type="match status" value="1"/>
</dbReference>
<gene>
    <name evidence="1" type="ORF">BC6307_21875</name>
</gene>
<dbReference type="STRING" id="1314751.GCA_001591425_04289"/>
<dbReference type="AlphaFoldDB" id="A0A223KWE7"/>
<dbReference type="EMBL" id="CP018866">
    <property type="protein sequence ID" value="AST93727.1"/>
    <property type="molecule type" value="Genomic_DNA"/>
</dbReference>
<reference evidence="1 2" key="1">
    <citation type="submission" date="2016-12" db="EMBL/GenBank/DDBJ databases">
        <title>The whole genome sequencing and assembly of Bacillus cohnii DSM 6307T strain.</title>
        <authorList>
            <person name="Lee Y.-J."/>
            <person name="Yi H."/>
            <person name="Bahn Y.-S."/>
            <person name="Kim J.F."/>
            <person name="Lee D.-W."/>
        </authorList>
    </citation>
    <scope>NUCLEOTIDE SEQUENCE [LARGE SCALE GENOMIC DNA]</scope>
    <source>
        <strain evidence="1 2">DSM 6307</strain>
    </source>
</reference>
<keyword evidence="2" id="KW-1185">Reference proteome</keyword>
<sequence length="264" mass="30198">MKNNWKNVLFGIAIFVCIGFVVVAIGNEKNIARADESDNKKQVVTSNEFEEIVNVFEKNKFSMDEWKLYGRKYVKTISNLDGFQTYANELKIKMDQFTWNESIEEDSWSLTGTFINESTKETETIQFITTHTKTNPTTYILFEMKGSDFSFESPKKIQQQFDQKSANIFQGEYESFACIVGTAGDKINFGLHDLSNNLLTDFNASEVESLKEDTFVSISAYNGKWDRVIPTHHGLINLQIGLRKERLGEKITVVIGTPIITIEY</sequence>
<dbReference type="Gene3D" id="3.30.360.40">
    <property type="entry name" value="YwmB-like"/>
    <property type="match status" value="1"/>
</dbReference>
<name>A0A223KWE7_9BACI</name>
<dbReference type="Pfam" id="PF08680">
    <property type="entry name" value="DUF1779"/>
    <property type="match status" value="1"/>
</dbReference>
<dbReference type="Gene3D" id="3.30.2030.10">
    <property type="entry name" value="YwmB-like"/>
    <property type="match status" value="1"/>
</dbReference>
<protein>
    <recommendedName>
        <fullName evidence="3">TATA-box binding protein</fullName>
    </recommendedName>
</protein>
<evidence type="ECO:0000313" key="1">
    <source>
        <dbReference type="EMBL" id="AST93727.1"/>
    </source>
</evidence>
<dbReference type="InterPro" id="IPR036209">
    <property type="entry name" value="YwmB-like_sf"/>
</dbReference>
<dbReference type="KEGG" id="bcoh:BC6307_21875"/>
<proteinExistence type="predicted"/>
<accession>A0A223KWE7</accession>
<evidence type="ECO:0000313" key="2">
    <source>
        <dbReference type="Proteomes" id="UP000215224"/>
    </source>
</evidence>
<dbReference type="RefSeq" id="WP_066420512.1">
    <property type="nucleotide sequence ID" value="NZ_CP018866.1"/>
</dbReference>
<dbReference type="InterPro" id="IPR014794">
    <property type="entry name" value="DUF1779"/>
</dbReference>
<organism evidence="1 2">
    <name type="scientific">Sutcliffiella cohnii</name>
    <dbReference type="NCBI Taxonomy" id="33932"/>
    <lineage>
        <taxon>Bacteria</taxon>
        <taxon>Bacillati</taxon>
        <taxon>Bacillota</taxon>
        <taxon>Bacilli</taxon>
        <taxon>Bacillales</taxon>
        <taxon>Bacillaceae</taxon>
        <taxon>Sutcliffiella</taxon>
    </lineage>
</organism>
<evidence type="ECO:0008006" key="3">
    <source>
        <dbReference type="Google" id="ProtNLM"/>
    </source>
</evidence>